<accession>A0A2K3PGE1</accession>
<name>A0A2K3PGE1_TRIPR</name>
<proteinExistence type="predicted"/>
<comment type="caution">
    <text evidence="2">The sequence shown here is derived from an EMBL/GenBank/DDBJ whole genome shotgun (WGS) entry which is preliminary data.</text>
</comment>
<organism evidence="2 3">
    <name type="scientific">Trifolium pratense</name>
    <name type="common">Red clover</name>
    <dbReference type="NCBI Taxonomy" id="57577"/>
    <lineage>
        <taxon>Eukaryota</taxon>
        <taxon>Viridiplantae</taxon>
        <taxon>Streptophyta</taxon>
        <taxon>Embryophyta</taxon>
        <taxon>Tracheophyta</taxon>
        <taxon>Spermatophyta</taxon>
        <taxon>Magnoliopsida</taxon>
        <taxon>eudicotyledons</taxon>
        <taxon>Gunneridae</taxon>
        <taxon>Pentapetalae</taxon>
        <taxon>rosids</taxon>
        <taxon>fabids</taxon>
        <taxon>Fabales</taxon>
        <taxon>Fabaceae</taxon>
        <taxon>Papilionoideae</taxon>
        <taxon>50 kb inversion clade</taxon>
        <taxon>NPAAA clade</taxon>
        <taxon>Hologalegina</taxon>
        <taxon>IRL clade</taxon>
        <taxon>Trifolieae</taxon>
        <taxon>Trifolium</taxon>
    </lineage>
</organism>
<evidence type="ECO:0000313" key="3">
    <source>
        <dbReference type="Proteomes" id="UP000236291"/>
    </source>
</evidence>
<gene>
    <name evidence="2" type="ORF">L195_g011037</name>
</gene>
<protein>
    <submittedName>
        <fullName evidence="2">Uncharacterized protein</fullName>
    </submittedName>
</protein>
<evidence type="ECO:0000256" key="1">
    <source>
        <dbReference type="SAM" id="MobiDB-lite"/>
    </source>
</evidence>
<dbReference type="Proteomes" id="UP000236291">
    <property type="component" value="Unassembled WGS sequence"/>
</dbReference>
<dbReference type="AlphaFoldDB" id="A0A2K3PGE1"/>
<evidence type="ECO:0000313" key="2">
    <source>
        <dbReference type="EMBL" id="PNY14357.1"/>
    </source>
</evidence>
<dbReference type="EMBL" id="ASHM01006787">
    <property type="protein sequence ID" value="PNY14357.1"/>
    <property type="molecule type" value="Genomic_DNA"/>
</dbReference>
<feature type="region of interest" description="Disordered" evidence="1">
    <location>
        <begin position="386"/>
        <end position="415"/>
    </location>
</feature>
<feature type="region of interest" description="Disordered" evidence="1">
    <location>
        <begin position="263"/>
        <end position="285"/>
    </location>
</feature>
<reference evidence="2 3" key="1">
    <citation type="journal article" date="2014" name="Am. J. Bot.">
        <title>Genome assembly and annotation for red clover (Trifolium pratense; Fabaceae).</title>
        <authorList>
            <person name="Istvanek J."/>
            <person name="Jaros M."/>
            <person name="Krenek A."/>
            <person name="Repkova J."/>
        </authorList>
    </citation>
    <scope>NUCLEOTIDE SEQUENCE [LARGE SCALE GENOMIC DNA]</scope>
    <source>
        <strain evidence="3">cv. Tatra</strain>
        <tissue evidence="2">Young leaves</tissue>
    </source>
</reference>
<sequence length="713" mass="77557">MLIETVKDSLDNLVNCICNSADHDLIQAAMIIESLGWGCPKPRSVINISSGGANPSKRAASTTTSGTCKVAKVVSCSPKDQFIPMATTAHTQTPSPHTYTLPPPTHTQTPSIHASSAVYPQHAYAQPTYTPPPYIQPTLTPPGCEQPSYPPTCTQTPSTYTSSAVYPHNAYAQQTYRPSLYAPPAYAPPSYPPTCTQTPSTYASSAVYPQNAYVPTPYPPTYPQHEYAPLVYTPSTYTHPTFTPLTYAPPSYPPCSYPPPSYPLSGEHSHKRPLAGKRNGVASTTTSPTCRVTQVVSCSLNQFTPMTTTAQIQTSSPYAYTLPPPTQSPSTHIPLPVYPQHACAPPVYTPSAHAAPVNTPSAYAPPTYPLSGGPSEKVPQFIPMPKPQIQGTQGTSFMPGHPKSSQPEPPELEPFQADKDGIHDAEHLIDSDVEKDSEKVEVYGDGQQIIQPSTKEFLPSNSATKNTLTVIQSLKDDDRANFIKALSENYVWNNQHIDQIESNFLSAVSHYLSDTLNEVRLKGQRPHWISETIWQCLLEHWSSANFQLTYAKEKANMTSDKSESGSISTSQDTAGMENFEATMSRTRSQSNSTSPSMSCNLNAATSLSASGVDGGKKKRCLNDVGTLATNSKEGTKAKRLNISLDNTKTSAASNARQPKPDMVEVLQSLATSSAETGQALKEMMKSQQELLRIIQEEREERMRAHAQKQPQTF</sequence>
<reference evidence="2 3" key="2">
    <citation type="journal article" date="2017" name="Front. Plant Sci.">
        <title>Gene Classification and Mining of Molecular Markers Useful in Red Clover (Trifolium pratense) Breeding.</title>
        <authorList>
            <person name="Istvanek J."/>
            <person name="Dluhosova J."/>
            <person name="Dluhos P."/>
            <person name="Patkova L."/>
            <person name="Nedelnik J."/>
            <person name="Repkova J."/>
        </authorList>
    </citation>
    <scope>NUCLEOTIDE SEQUENCE [LARGE SCALE GENOMIC DNA]</scope>
    <source>
        <strain evidence="3">cv. Tatra</strain>
        <tissue evidence="2">Young leaves</tissue>
    </source>
</reference>